<feature type="region of interest" description="Disordered" evidence="2">
    <location>
        <begin position="908"/>
        <end position="937"/>
    </location>
</feature>
<feature type="compositionally biased region" description="Pro residues" evidence="2">
    <location>
        <begin position="346"/>
        <end position="356"/>
    </location>
</feature>
<dbReference type="OMA" id="TREYMEA"/>
<feature type="region of interest" description="Disordered" evidence="2">
    <location>
        <begin position="749"/>
        <end position="869"/>
    </location>
</feature>
<feature type="compositionally biased region" description="Low complexity" evidence="2">
    <location>
        <begin position="535"/>
        <end position="544"/>
    </location>
</feature>
<dbReference type="eggNOG" id="KOG0431">
    <property type="taxonomic scope" value="Eukaryota"/>
</dbReference>
<gene>
    <name evidence="3" type="primary">JAC1L3-2</name>
    <name evidence="3" type="ORF">SELMODRAFT_432122</name>
</gene>
<evidence type="ECO:0000313" key="4">
    <source>
        <dbReference type="Proteomes" id="UP000001514"/>
    </source>
</evidence>
<feature type="compositionally biased region" description="Basic and acidic residues" evidence="2">
    <location>
        <begin position="547"/>
        <end position="564"/>
    </location>
</feature>
<dbReference type="InterPro" id="IPR036869">
    <property type="entry name" value="J_dom_sf"/>
</dbReference>
<feature type="region of interest" description="Disordered" evidence="2">
    <location>
        <begin position="975"/>
        <end position="1101"/>
    </location>
</feature>
<dbReference type="AlphaFoldDB" id="D8TF19"/>
<protein>
    <submittedName>
        <fullName evidence="3">Uncharacterized protein JAC1L3-2</fullName>
    </submittedName>
</protein>
<feature type="compositionally biased region" description="Basic and acidic residues" evidence="2">
    <location>
        <begin position="477"/>
        <end position="497"/>
    </location>
</feature>
<feature type="compositionally biased region" description="Basic and acidic residues" evidence="2">
    <location>
        <begin position="975"/>
        <end position="990"/>
    </location>
</feature>
<dbReference type="GO" id="GO:0031982">
    <property type="term" value="C:vesicle"/>
    <property type="evidence" value="ECO:0000318"/>
    <property type="project" value="GO_Central"/>
</dbReference>
<feature type="compositionally biased region" description="Basic and acidic residues" evidence="2">
    <location>
        <begin position="411"/>
        <end position="421"/>
    </location>
</feature>
<feature type="compositionally biased region" description="Low complexity" evidence="2">
    <location>
        <begin position="991"/>
        <end position="1009"/>
    </location>
</feature>
<dbReference type="PANTHER" id="PTHR23172:SF87">
    <property type="entry name" value="CHAPERONE DNAJ-DOMAIN SUPERFAMILY PROTEIN"/>
    <property type="match status" value="1"/>
</dbReference>
<dbReference type="GO" id="GO:0030276">
    <property type="term" value="F:clathrin binding"/>
    <property type="evidence" value="ECO:0000318"/>
    <property type="project" value="GO_Central"/>
</dbReference>
<feature type="compositionally biased region" description="Polar residues" evidence="2">
    <location>
        <begin position="1013"/>
        <end position="1054"/>
    </location>
</feature>
<proteinExistence type="predicted"/>
<dbReference type="GO" id="GO:0005737">
    <property type="term" value="C:cytoplasm"/>
    <property type="evidence" value="ECO:0000318"/>
    <property type="project" value="GO_Central"/>
</dbReference>
<reference evidence="3 4" key="1">
    <citation type="journal article" date="2011" name="Science">
        <title>The Selaginella genome identifies genetic changes associated with the evolution of vascular plants.</title>
        <authorList>
            <person name="Banks J.A."/>
            <person name="Nishiyama T."/>
            <person name="Hasebe M."/>
            <person name="Bowman J.L."/>
            <person name="Gribskov M."/>
            <person name="dePamphilis C."/>
            <person name="Albert V.A."/>
            <person name="Aono N."/>
            <person name="Aoyama T."/>
            <person name="Ambrose B.A."/>
            <person name="Ashton N.W."/>
            <person name="Axtell M.J."/>
            <person name="Barker E."/>
            <person name="Barker M.S."/>
            <person name="Bennetzen J.L."/>
            <person name="Bonawitz N.D."/>
            <person name="Chapple C."/>
            <person name="Cheng C."/>
            <person name="Correa L.G."/>
            <person name="Dacre M."/>
            <person name="DeBarry J."/>
            <person name="Dreyer I."/>
            <person name="Elias M."/>
            <person name="Engstrom E.M."/>
            <person name="Estelle M."/>
            <person name="Feng L."/>
            <person name="Finet C."/>
            <person name="Floyd S.K."/>
            <person name="Frommer W.B."/>
            <person name="Fujita T."/>
            <person name="Gramzow L."/>
            <person name="Gutensohn M."/>
            <person name="Harholt J."/>
            <person name="Hattori M."/>
            <person name="Heyl A."/>
            <person name="Hirai T."/>
            <person name="Hiwatashi Y."/>
            <person name="Ishikawa M."/>
            <person name="Iwata M."/>
            <person name="Karol K.G."/>
            <person name="Koehler B."/>
            <person name="Kolukisaoglu U."/>
            <person name="Kubo M."/>
            <person name="Kurata T."/>
            <person name="Lalonde S."/>
            <person name="Li K."/>
            <person name="Li Y."/>
            <person name="Litt A."/>
            <person name="Lyons E."/>
            <person name="Manning G."/>
            <person name="Maruyama T."/>
            <person name="Michael T.P."/>
            <person name="Mikami K."/>
            <person name="Miyazaki S."/>
            <person name="Morinaga S."/>
            <person name="Murata T."/>
            <person name="Mueller-Roeber B."/>
            <person name="Nelson D.R."/>
            <person name="Obara M."/>
            <person name="Oguri Y."/>
            <person name="Olmstead R.G."/>
            <person name="Onodera N."/>
            <person name="Petersen B.L."/>
            <person name="Pils B."/>
            <person name="Prigge M."/>
            <person name="Rensing S.A."/>
            <person name="Riano-Pachon D.M."/>
            <person name="Roberts A.W."/>
            <person name="Sato Y."/>
            <person name="Scheller H.V."/>
            <person name="Schulz B."/>
            <person name="Schulz C."/>
            <person name="Shakirov E.V."/>
            <person name="Shibagaki N."/>
            <person name="Shinohara N."/>
            <person name="Shippen D.E."/>
            <person name="Soerensen I."/>
            <person name="Sotooka R."/>
            <person name="Sugimoto N."/>
            <person name="Sugita M."/>
            <person name="Sumikawa N."/>
            <person name="Tanurdzic M."/>
            <person name="Theissen G."/>
            <person name="Ulvskov P."/>
            <person name="Wakazuki S."/>
            <person name="Weng J.K."/>
            <person name="Willats W.W."/>
            <person name="Wipf D."/>
            <person name="Wolf P.G."/>
            <person name="Yang L."/>
            <person name="Zimmer A.D."/>
            <person name="Zhu Q."/>
            <person name="Mitros T."/>
            <person name="Hellsten U."/>
            <person name="Loque D."/>
            <person name="Otillar R."/>
            <person name="Salamov A."/>
            <person name="Schmutz J."/>
            <person name="Shapiro H."/>
            <person name="Lindquist E."/>
            <person name="Lucas S."/>
            <person name="Rokhsar D."/>
            <person name="Grigoriev I.V."/>
        </authorList>
    </citation>
    <scope>NUCLEOTIDE SEQUENCE [LARGE SCALE GENOMIC DNA]</scope>
</reference>
<dbReference type="GO" id="GO:0072318">
    <property type="term" value="P:clathrin coat disassembly"/>
    <property type="evidence" value="ECO:0000318"/>
    <property type="project" value="GO_Central"/>
</dbReference>
<dbReference type="Gramene" id="EFJ04753">
    <property type="protein sequence ID" value="EFJ04753"/>
    <property type="gene ID" value="SELMODRAFT_432122"/>
</dbReference>
<dbReference type="InParanoid" id="D8TF19"/>
<feature type="compositionally biased region" description="Basic and acidic residues" evidence="2">
    <location>
        <begin position="845"/>
        <end position="869"/>
    </location>
</feature>
<dbReference type="PANTHER" id="PTHR23172">
    <property type="entry name" value="AUXILIN/CYCLIN G-ASSOCIATED KINASE-RELATED"/>
    <property type="match status" value="1"/>
</dbReference>
<feature type="region of interest" description="Disordered" evidence="2">
    <location>
        <begin position="305"/>
        <end position="368"/>
    </location>
</feature>
<dbReference type="Gene3D" id="1.10.287.110">
    <property type="entry name" value="DnaJ domain"/>
    <property type="match status" value="1"/>
</dbReference>
<dbReference type="SUPFAM" id="SSF46565">
    <property type="entry name" value="Chaperone J-domain"/>
    <property type="match status" value="1"/>
</dbReference>
<feature type="compositionally biased region" description="Polar residues" evidence="2">
    <location>
        <begin position="581"/>
        <end position="595"/>
    </location>
</feature>
<evidence type="ECO:0000256" key="1">
    <source>
        <dbReference type="SAM" id="Coils"/>
    </source>
</evidence>
<feature type="compositionally biased region" description="Basic and acidic residues" evidence="2">
    <location>
        <begin position="1092"/>
        <end position="1101"/>
    </location>
</feature>
<name>D8TF19_SELML</name>
<feature type="coiled-coil region" evidence="1">
    <location>
        <begin position="424"/>
        <end position="456"/>
    </location>
</feature>
<organism evidence="4">
    <name type="scientific">Selaginella moellendorffii</name>
    <name type="common">Spikemoss</name>
    <dbReference type="NCBI Taxonomy" id="88036"/>
    <lineage>
        <taxon>Eukaryota</taxon>
        <taxon>Viridiplantae</taxon>
        <taxon>Streptophyta</taxon>
        <taxon>Embryophyta</taxon>
        <taxon>Tracheophyta</taxon>
        <taxon>Lycopodiopsida</taxon>
        <taxon>Selaginellales</taxon>
        <taxon>Selaginellaceae</taxon>
        <taxon>Selaginella</taxon>
    </lineage>
</organism>
<evidence type="ECO:0000256" key="2">
    <source>
        <dbReference type="SAM" id="MobiDB-lite"/>
    </source>
</evidence>
<evidence type="ECO:0000313" key="3">
    <source>
        <dbReference type="EMBL" id="EFJ04753.1"/>
    </source>
</evidence>
<dbReference type="HOGENOM" id="CLU_276151_0_0_1"/>
<feature type="region of interest" description="Disordered" evidence="2">
    <location>
        <begin position="85"/>
        <end position="108"/>
    </location>
</feature>
<feature type="region of interest" description="Disordered" evidence="2">
    <location>
        <begin position="233"/>
        <end position="259"/>
    </location>
</feature>
<feature type="compositionally biased region" description="Basic and acidic residues" evidence="2">
    <location>
        <begin position="510"/>
        <end position="534"/>
    </location>
</feature>
<feature type="region of interest" description="Disordered" evidence="2">
    <location>
        <begin position="476"/>
        <end position="732"/>
    </location>
</feature>
<feature type="compositionally biased region" description="Basic and acidic residues" evidence="2">
    <location>
        <begin position="749"/>
        <end position="768"/>
    </location>
</feature>
<keyword evidence="4" id="KW-1185">Reference proteome</keyword>
<dbReference type="EMBL" id="GL377755">
    <property type="protein sequence ID" value="EFJ04753.1"/>
    <property type="molecule type" value="Genomic_DNA"/>
</dbReference>
<feature type="compositionally biased region" description="Polar residues" evidence="2">
    <location>
        <begin position="642"/>
        <end position="656"/>
    </location>
</feature>
<feature type="compositionally biased region" description="Basic and acidic residues" evidence="2">
    <location>
        <begin position="824"/>
        <end position="836"/>
    </location>
</feature>
<feature type="compositionally biased region" description="Low complexity" evidence="2">
    <location>
        <begin position="800"/>
        <end position="813"/>
    </location>
</feature>
<feature type="compositionally biased region" description="Basic and acidic residues" evidence="2">
    <location>
        <begin position="710"/>
        <end position="732"/>
    </location>
</feature>
<feature type="compositionally biased region" description="Low complexity" evidence="2">
    <location>
        <begin position="657"/>
        <end position="674"/>
    </location>
</feature>
<dbReference type="STRING" id="88036.D8TF19"/>
<feature type="compositionally biased region" description="Basic and acidic residues" evidence="2">
    <location>
        <begin position="1055"/>
        <end position="1078"/>
    </location>
</feature>
<dbReference type="GO" id="GO:0072583">
    <property type="term" value="P:clathrin-dependent endocytosis"/>
    <property type="evidence" value="ECO:0000318"/>
    <property type="project" value="GO_Central"/>
</dbReference>
<dbReference type="KEGG" id="smo:SELMODRAFT_432122"/>
<accession>D8TF19</accession>
<feature type="compositionally biased region" description="Basic and acidic residues" evidence="2">
    <location>
        <begin position="675"/>
        <end position="702"/>
    </location>
</feature>
<dbReference type="Proteomes" id="UP000001514">
    <property type="component" value="Unassembled WGS sequence"/>
</dbReference>
<keyword evidence="1" id="KW-0175">Coiled coil</keyword>
<feature type="compositionally biased region" description="Basic and acidic residues" evidence="2">
    <location>
        <begin position="780"/>
        <end position="798"/>
    </location>
</feature>
<sequence>MHTSCYPTSSEWWVLVHGLIEPKEQKGGIFLRGHEREELCGSKQGGRRTREYMEADVKKGEKLQGEEMDDFGSILERDYGLGRAGKGRIGSRGSKNSGSGPKFDSSARFSESFGRTKLGKSDFGGSFRGRSDQNHHHNHSSGYGSFGSSYSVYDEVFSCNVHSTIPVFEDVFRVPSSRMKVSELRDNEIFRGIPTLKKSSSRVTYEDIFGEAPDDLSGPFSFGGDVAGAKITTASSGLGTPPRKDAATVGSSKDAPAPPQALDVAALKKPQGSFLGMSTLKQNGEQHQDLSNDQFERAWVSVGEVSLTTRPSDIPPPVREAPARSRASNQSSFEEACLERTQSDSGPPPLRTPPPLQQNSSSELLERVLKERSAHAELSIRDKVLDWQKHNLAEEEKLTSPSSPPPSYVKPDTHPSSKTRAETLRKLRAERAAIDRIAAEVEAAAAEQAKVRAERAALEHIERDARAAALLKQDQMFSREDDKDGEQTIRVDEEEKVAAPVEETATGSQEEARAAVEGDGKVIKPEVEEAEKSSSEAIDTSTSSPVFREEEARSSNDVPEREEAGAPSSNGVMEREEAGARSSSGLEQEQGSTDNDLAPPTFENKEDDQERLSSSGEAGGAPQIHKLVEAVATSHEKDQTTDSESILSIDSFTTNQPSASTPGSSSNAPGSGAAAKDHQEEAAPETPERLESNMRDHEKSNKSLEISVEAEERRTIEEQRKRELMEEARRTRERSLVARITAEVRERAALEAKAKAERAAAMDRKKSSSEQPQQRRTKPRLREQSSSEVVAKELEDRANPASSSSSPGSSSTAKGGGGGGTRVSLREQLEKERLARSESSAATTPRDDPKDSEHHRQSGRAIREDRSLVERMRAEARERAAVAKIEREREERERERLERIDAARRRERERLERLEKERERERERLERELEREREIEREKDRVGLEEKAARERAEAEAAVAAAEVAARLKMERAAVERANAEARARAERAAYDAARAPVSSSSSRPTSAPKQRFANSASMPTSGSQTENGGIRRTTSSTNLESDRTSNVNSNSSFSREDFQELKGETPERRKARLERYRRTQNRAAQALAQKNKRDLELQSEQAERQRLAERLDSDIKRWSVGKDGNIRALLSTLQYVLWPESGWKQVTLTELINPAAVKKAYRRATLCVHPDKMQQKHASVQQKYIAEKVFHILQVAWNRFNSQEML</sequence>
<feature type="region of interest" description="Disordered" evidence="2">
    <location>
        <begin position="394"/>
        <end position="421"/>
    </location>
</feature>
<dbReference type="FunFam" id="1.10.287.110:FF:000043">
    <property type="entry name" value="J-domain protein required for chloroplast accumulation response 1"/>
    <property type="match status" value="1"/>
</dbReference>